<keyword evidence="2 4" id="KW-0863">Zinc-finger</keyword>
<comment type="caution">
    <text evidence="7">The sequence shown here is derived from an EMBL/GenBank/DDBJ whole genome shotgun (WGS) entry which is preliminary data.</text>
</comment>
<dbReference type="RefSeq" id="XP_040711769.1">
    <property type="nucleotide sequence ID" value="XM_040865530.1"/>
</dbReference>
<dbReference type="GO" id="GO:0008270">
    <property type="term" value="F:zinc ion binding"/>
    <property type="evidence" value="ECO:0007669"/>
    <property type="project" value="UniProtKB-KW"/>
</dbReference>
<dbReference type="GeneID" id="63781742"/>
<evidence type="ECO:0000256" key="2">
    <source>
        <dbReference type="ARBA" id="ARBA00022771"/>
    </source>
</evidence>
<dbReference type="InterPro" id="IPR019786">
    <property type="entry name" value="Zinc_finger_PHD-type_CS"/>
</dbReference>
<dbReference type="InParanoid" id="A0A1Y2DJW8"/>
<evidence type="ECO:0000256" key="4">
    <source>
        <dbReference type="PROSITE-ProRule" id="PRU00146"/>
    </source>
</evidence>
<dbReference type="GO" id="GO:0006357">
    <property type="term" value="P:regulation of transcription by RNA polymerase II"/>
    <property type="evidence" value="ECO:0007669"/>
    <property type="project" value="TreeGrafter"/>
</dbReference>
<evidence type="ECO:0000256" key="1">
    <source>
        <dbReference type="ARBA" id="ARBA00022723"/>
    </source>
</evidence>
<feature type="compositionally biased region" description="Polar residues" evidence="5">
    <location>
        <begin position="366"/>
        <end position="378"/>
    </location>
</feature>
<sequence>MPASSNIKPTARSRFSSPLHLSASSPSSHNKGLSTEGQRTFMQRWLEPPVQNKASFQEAGLMRAGVVENMAPLGTLPKAATAKKTAAPAENTPAAQSVKRIVFKSSARPKTPMEEGNVEQPTAAGPSPPRDTGDATITSPTQPIFPINGLDDEEDEDYMPVMNKARVRRAARIKNATHRPIRFGRRSGDRPQSPVAPKIHSPTQPPTPSLTFQPPNPRFNHKPEDKGLADKVVEAAVEEALSHYRYPTAWALRLLYDENSSDPRFVSMIEDIYHQRADVETLQEFNRLVADKKKEGKKENKGCYYFVPPSTNSRFTPHKPKAAPYGGLLTMDLTPVKEASMELDGHVSKKLKFEGSHGLSHGHSAATPSHVPSSTNGNGLNGVAKGLKAKKSPKGRKHRCGSVSSDSSLSSVPDDMPDNFAEFMDQVDDEDLGVSRPSTSAAEPNNAPTPIPAVPTGPISARQKKPAAKRKNASPKPDPSATQPSHPHDSDMPAAILTNGAAHHRIEKHATGPKSKRDSAAPGDKIFQLKLQTKLQNIGLTSSRSFESFTRQPLAADPLEEELPALAPTEQNRSVRTPVLTLRAARAAKRHHDDADQSSSPTALSFRADFEPSSARDSRAGTPSNLRSTRKQRSGVRVKNSPMKKKGTAAGVPRGSGERPSPVGNGASNDRDDNDDSCYTCGGNGELVCCDGCHYSFHFLCIDPPMDESLVPDKWYCNECRHVYFPDQFTGHRGAFSSLLDNLDKKNPRAFRLPQDIREHFEGVRTGADGEYEEMTAIGKPKVNKKGYDEPFDFFKVRNAEGNAVLCHQCHQGTTDNRPIIPCSVCGLNWHLECLTPPLTIPPVLRTWRCPCHVDDMLTTDLGPAHKYRKLRHASIIEQTYSRGMTNNGYIEVEEDSTDDEALKAFENRNDYGHVYRIPESGIKRDFLSRVHNNRRQALRRSHASNPALSVAPQAPTIAEQQAALNLSQLASDSGVNQLVKALISQASPAVVAMIAQGDAQRIATGDLSAADEQALRVMLLQMDAVKTGIIQLLESRQPKTTQDGKLTPAPPAALVASQSIENDSASTVSPTSLNGNSLGMTVKQDRQSENFTMEVD</sequence>
<dbReference type="SUPFAM" id="SSF57903">
    <property type="entry name" value="FYVE/PHD zinc finger"/>
    <property type="match status" value="2"/>
</dbReference>
<dbReference type="Gene3D" id="3.30.40.10">
    <property type="entry name" value="Zinc/RING finger domain, C3HC4 (zinc finger)"/>
    <property type="match status" value="2"/>
</dbReference>
<feature type="compositionally biased region" description="Basic residues" evidence="5">
    <location>
        <begin position="628"/>
        <end position="647"/>
    </location>
</feature>
<dbReference type="InterPro" id="IPR013083">
    <property type="entry name" value="Znf_RING/FYVE/PHD"/>
</dbReference>
<feature type="compositionally biased region" description="Polar residues" evidence="5">
    <location>
        <begin position="436"/>
        <end position="446"/>
    </location>
</feature>
<feature type="region of interest" description="Disordered" evidence="5">
    <location>
        <begin position="1037"/>
        <end position="1097"/>
    </location>
</feature>
<dbReference type="Pfam" id="PF00628">
    <property type="entry name" value="PHD"/>
    <property type="match status" value="1"/>
</dbReference>
<dbReference type="GO" id="GO:0032221">
    <property type="term" value="C:Rpd3S complex"/>
    <property type="evidence" value="ECO:0007669"/>
    <property type="project" value="TreeGrafter"/>
</dbReference>
<accession>A0A1Y2DJW8</accession>
<dbReference type="PANTHER" id="PTHR47636:SF1">
    <property type="entry name" value="TRANSCRIPTIONAL REGULATORY PROTEIN RCO1"/>
    <property type="match status" value="1"/>
</dbReference>
<dbReference type="PANTHER" id="PTHR47636">
    <property type="entry name" value="TRANSCRIPTIONAL REGULATORY PROTEIN RCO1"/>
    <property type="match status" value="1"/>
</dbReference>
<evidence type="ECO:0000259" key="6">
    <source>
        <dbReference type="PROSITE" id="PS50016"/>
    </source>
</evidence>
<dbReference type="PROSITE" id="PS01359">
    <property type="entry name" value="ZF_PHD_1"/>
    <property type="match status" value="1"/>
</dbReference>
<dbReference type="AlphaFoldDB" id="A0A1Y2DJW8"/>
<reference evidence="7 8" key="1">
    <citation type="submission" date="2016-07" db="EMBL/GenBank/DDBJ databases">
        <title>Pervasive Adenine N6-methylation of Active Genes in Fungi.</title>
        <authorList>
            <consortium name="DOE Joint Genome Institute"/>
            <person name="Mondo S.J."/>
            <person name="Dannebaum R.O."/>
            <person name="Kuo R.C."/>
            <person name="Labutti K."/>
            <person name="Haridas S."/>
            <person name="Kuo A."/>
            <person name="Salamov A."/>
            <person name="Ahrendt S.R."/>
            <person name="Lipzen A."/>
            <person name="Sullivan W."/>
            <person name="Andreopoulos W.B."/>
            <person name="Clum A."/>
            <person name="Lindquist E."/>
            <person name="Daum C."/>
            <person name="Ramamoorthy G.K."/>
            <person name="Gryganskyi A."/>
            <person name="Culley D."/>
            <person name="Magnuson J.K."/>
            <person name="James T.Y."/>
            <person name="O'Malley M.A."/>
            <person name="Stajich J.E."/>
            <person name="Spatafora J.W."/>
            <person name="Visel A."/>
            <person name="Grigoriev I.V."/>
        </authorList>
    </citation>
    <scope>NUCLEOTIDE SEQUENCE [LARGE SCALE GENOMIC DNA]</scope>
    <source>
        <strain evidence="7 8">CBS 129021</strain>
    </source>
</reference>
<feature type="domain" description="PHD-type" evidence="6">
    <location>
        <begin position="675"/>
        <end position="723"/>
    </location>
</feature>
<feature type="region of interest" description="Disordered" evidence="5">
    <location>
        <begin position="182"/>
        <end position="214"/>
    </location>
</feature>
<keyword evidence="3" id="KW-0862">Zinc</keyword>
<dbReference type="Proteomes" id="UP000193689">
    <property type="component" value="Unassembled WGS sequence"/>
</dbReference>
<dbReference type="InterPro" id="IPR052819">
    <property type="entry name" value="Chromatin_regulatory_protein"/>
</dbReference>
<dbReference type="InterPro" id="IPR019787">
    <property type="entry name" value="Znf_PHD-finger"/>
</dbReference>
<gene>
    <name evidence="7" type="ORF">BCR38DRAFT_63770</name>
</gene>
<feature type="compositionally biased region" description="Basic and acidic residues" evidence="5">
    <location>
        <begin position="608"/>
        <end position="619"/>
    </location>
</feature>
<feature type="region of interest" description="Disordered" evidence="5">
    <location>
        <begin position="1"/>
        <end position="42"/>
    </location>
</feature>
<evidence type="ECO:0000256" key="5">
    <source>
        <dbReference type="SAM" id="MobiDB-lite"/>
    </source>
</evidence>
<dbReference type="PROSITE" id="PS50016">
    <property type="entry name" value="ZF_PHD_2"/>
    <property type="match status" value="1"/>
</dbReference>
<feature type="compositionally biased region" description="Polar residues" evidence="5">
    <location>
        <begin position="1057"/>
        <end position="1080"/>
    </location>
</feature>
<organism evidence="7 8">
    <name type="scientific">Pseudomassariella vexata</name>
    <dbReference type="NCBI Taxonomy" id="1141098"/>
    <lineage>
        <taxon>Eukaryota</taxon>
        <taxon>Fungi</taxon>
        <taxon>Dikarya</taxon>
        <taxon>Ascomycota</taxon>
        <taxon>Pezizomycotina</taxon>
        <taxon>Sordariomycetes</taxon>
        <taxon>Xylariomycetidae</taxon>
        <taxon>Amphisphaeriales</taxon>
        <taxon>Pseudomassariaceae</taxon>
        <taxon>Pseudomassariella</taxon>
    </lineage>
</organism>
<feature type="compositionally biased region" description="Low complexity" evidence="5">
    <location>
        <begin position="402"/>
        <end position="414"/>
    </location>
</feature>
<dbReference type="SMART" id="SM00249">
    <property type="entry name" value="PHD"/>
    <property type="match status" value="2"/>
</dbReference>
<keyword evidence="1" id="KW-0479">Metal-binding</keyword>
<evidence type="ECO:0000313" key="7">
    <source>
        <dbReference type="EMBL" id="ORY59075.1"/>
    </source>
</evidence>
<dbReference type="InterPro" id="IPR011011">
    <property type="entry name" value="Znf_FYVE_PHD"/>
</dbReference>
<evidence type="ECO:0000256" key="3">
    <source>
        <dbReference type="ARBA" id="ARBA00022833"/>
    </source>
</evidence>
<feature type="compositionally biased region" description="Low complexity" evidence="5">
    <location>
        <begin position="16"/>
        <end position="29"/>
    </location>
</feature>
<proteinExistence type="predicted"/>
<dbReference type="CDD" id="cd15534">
    <property type="entry name" value="PHD2_PHF12_Rco1"/>
    <property type="match status" value="1"/>
</dbReference>
<feature type="compositionally biased region" description="Basic residues" evidence="5">
    <location>
        <begin position="462"/>
        <end position="473"/>
    </location>
</feature>
<feature type="region of interest" description="Disordered" evidence="5">
    <location>
        <begin position="584"/>
        <end position="675"/>
    </location>
</feature>
<dbReference type="CDD" id="cd15535">
    <property type="entry name" value="PHD1_Rco1"/>
    <property type="match status" value="1"/>
</dbReference>
<dbReference type="EMBL" id="MCFJ01000014">
    <property type="protein sequence ID" value="ORY59075.1"/>
    <property type="molecule type" value="Genomic_DNA"/>
</dbReference>
<feature type="region of interest" description="Disordered" evidence="5">
    <location>
        <begin position="106"/>
        <end position="154"/>
    </location>
</feature>
<dbReference type="InterPro" id="IPR001965">
    <property type="entry name" value="Znf_PHD"/>
</dbReference>
<protein>
    <recommendedName>
        <fullName evidence="6">PHD-type domain-containing protein</fullName>
    </recommendedName>
</protein>
<evidence type="ECO:0000313" key="8">
    <source>
        <dbReference type="Proteomes" id="UP000193689"/>
    </source>
</evidence>
<feature type="compositionally biased region" description="Basic residues" evidence="5">
    <location>
        <begin position="387"/>
        <end position="400"/>
    </location>
</feature>
<name>A0A1Y2DJW8_9PEZI</name>
<keyword evidence="8" id="KW-1185">Reference proteome</keyword>
<dbReference type="OrthoDB" id="5876363at2759"/>
<dbReference type="STRING" id="1141098.A0A1Y2DJW8"/>
<feature type="region of interest" description="Disordered" evidence="5">
    <location>
        <begin position="354"/>
        <end position="494"/>
    </location>
</feature>
<feature type="compositionally biased region" description="Polar residues" evidence="5">
    <location>
        <begin position="30"/>
        <end position="41"/>
    </location>
</feature>